<keyword evidence="2" id="KW-1185">Reference proteome</keyword>
<dbReference type="RefSeq" id="WP_226393926.1">
    <property type="nucleotide sequence ID" value="NZ_JADCKL010000001.1"/>
</dbReference>
<protein>
    <submittedName>
        <fullName evidence="1">Uncharacterized protein</fullName>
    </submittedName>
</protein>
<comment type="caution">
    <text evidence="1">The sequence shown here is derived from an EMBL/GenBank/DDBJ whole genome shotgun (WGS) entry which is preliminary data.</text>
</comment>
<organism evidence="1 2">
    <name type="scientific">Claveliimonas monacensis</name>
    <dbReference type="NCBI Taxonomy" id="2779351"/>
    <lineage>
        <taxon>Bacteria</taxon>
        <taxon>Bacillati</taxon>
        <taxon>Bacillota</taxon>
        <taxon>Clostridia</taxon>
        <taxon>Lachnospirales</taxon>
        <taxon>Lachnospiraceae</taxon>
        <taxon>Claveliimonas</taxon>
    </lineage>
</organism>
<evidence type="ECO:0000313" key="1">
    <source>
        <dbReference type="EMBL" id="MBE5061806.1"/>
    </source>
</evidence>
<dbReference type="Proteomes" id="UP000758652">
    <property type="component" value="Unassembled WGS sequence"/>
</dbReference>
<evidence type="ECO:0000313" key="2">
    <source>
        <dbReference type="Proteomes" id="UP000758652"/>
    </source>
</evidence>
<proteinExistence type="predicted"/>
<accession>A0ABR9RFV8</accession>
<reference evidence="1 2" key="1">
    <citation type="submission" date="2020-10" db="EMBL/GenBank/DDBJ databases">
        <title>ChiBAC.</title>
        <authorList>
            <person name="Zenner C."/>
            <person name="Hitch T.C.A."/>
            <person name="Clavel T."/>
        </authorList>
    </citation>
    <scope>NUCLEOTIDE SEQUENCE [LARGE SCALE GENOMIC DNA]</scope>
    <source>
        <strain evidence="1 2">DSM 108991</strain>
    </source>
</reference>
<dbReference type="EMBL" id="JADCKL010000001">
    <property type="protein sequence ID" value="MBE5061806.1"/>
    <property type="molecule type" value="Genomic_DNA"/>
</dbReference>
<gene>
    <name evidence="1" type="ORF">INF30_00785</name>
</gene>
<sequence>MDLLVIRNGKPDLSVRVSDRSGMAVLRSEISNAIQQNYGIHLDSSDVEQVLMQEETILDEIIMRFMVLFRLSYFLII</sequence>
<name>A0ABR9RFV8_9FIRM</name>